<organism evidence="2 3">
    <name type="scientific">Helicobacter jaachi</name>
    <dbReference type="NCBI Taxonomy" id="1677920"/>
    <lineage>
        <taxon>Bacteria</taxon>
        <taxon>Pseudomonadati</taxon>
        <taxon>Campylobacterota</taxon>
        <taxon>Epsilonproteobacteria</taxon>
        <taxon>Campylobacterales</taxon>
        <taxon>Helicobacteraceae</taxon>
        <taxon>Helicobacter</taxon>
    </lineage>
</organism>
<keyword evidence="3" id="KW-1185">Reference proteome</keyword>
<dbReference type="GO" id="GO:0004527">
    <property type="term" value="F:exonuclease activity"/>
    <property type="evidence" value="ECO:0007669"/>
    <property type="project" value="UniProtKB-KW"/>
</dbReference>
<dbReference type="CDD" id="cd05782">
    <property type="entry name" value="DNA_polB_like1_exo"/>
    <property type="match status" value="1"/>
</dbReference>
<keyword evidence="2" id="KW-0378">Hydrolase</keyword>
<dbReference type="AlphaFoldDB" id="A0A4U8T8N2"/>
<dbReference type="Pfam" id="PF10108">
    <property type="entry name" value="DNA_pol_B_exo2"/>
    <property type="match status" value="1"/>
</dbReference>
<dbReference type="GO" id="GO:0003676">
    <property type="term" value="F:nucleic acid binding"/>
    <property type="evidence" value="ECO:0007669"/>
    <property type="project" value="InterPro"/>
</dbReference>
<protein>
    <submittedName>
        <fullName evidence="2">3'-5' exonuclease</fullName>
    </submittedName>
</protein>
<name>A0A4U8T8N2_9HELI</name>
<gene>
    <name evidence="2" type="ORF">LS71_007425</name>
</gene>
<evidence type="ECO:0000313" key="2">
    <source>
        <dbReference type="EMBL" id="TLD96066.1"/>
    </source>
</evidence>
<dbReference type="Proteomes" id="UP000029733">
    <property type="component" value="Unassembled WGS sequence"/>
</dbReference>
<dbReference type="SUPFAM" id="SSF53098">
    <property type="entry name" value="Ribonuclease H-like"/>
    <property type="match status" value="1"/>
</dbReference>
<dbReference type="InterPro" id="IPR019288">
    <property type="entry name" value="3'-5'_exonuclease_PolB-like"/>
</dbReference>
<dbReference type="EMBL" id="JRPR02000006">
    <property type="protein sequence ID" value="TLD96066.1"/>
    <property type="molecule type" value="Genomic_DNA"/>
</dbReference>
<keyword evidence="2" id="KW-0540">Nuclease</keyword>
<reference evidence="2 3" key="1">
    <citation type="journal article" date="2014" name="Genome Announc.">
        <title>Draft genome sequences of eight enterohepatic helicobacter species isolated from both laboratory and wild rodents.</title>
        <authorList>
            <person name="Sheh A."/>
            <person name="Shen Z."/>
            <person name="Fox J.G."/>
        </authorList>
    </citation>
    <scope>NUCLEOTIDE SEQUENCE [LARGE SCALE GENOMIC DNA]</scope>
    <source>
        <strain evidence="2 3">MIT 09-6949</strain>
    </source>
</reference>
<dbReference type="InterPro" id="IPR036397">
    <property type="entry name" value="RNaseH_sf"/>
</dbReference>
<accession>A0A4U8T8N2</accession>
<keyword evidence="2" id="KW-0269">Exonuclease</keyword>
<comment type="caution">
    <text evidence="2">The sequence shown here is derived from an EMBL/GenBank/DDBJ whole genome shotgun (WGS) entry which is preliminary data.</text>
</comment>
<proteinExistence type="predicted"/>
<dbReference type="OrthoDB" id="13288at2"/>
<sequence>MTCVFDIETIPDFHLLSSTFGYEGTPLQIAQAAFKAQYEKSGSEFLPICFHRVISIASVICDEYGRFVKVGNFGNAFIESAFIESTPSEGVDSINEPTSRTFLDTLESTLLSEFWQFINKNNPKLVSFNGRGFDIPTMLLRAMRYNIGAWAYFEQKNPALNKSKWDNYRVRYCEDFHTDLYESLGHFGAARNLNLDALCKMLDLVGKYDMSGAQVYETYLGESISDKNTESTDIESKKAALEVINHYCHSDVLNTYWLYLKYEVLRGVLLESDYYALLEILHERLPKDKPYSQIFTATLKRHIADYARTNAQHTDSITLDSI</sequence>
<dbReference type="RefSeq" id="WP_052058054.1">
    <property type="nucleotide sequence ID" value="NZ_JRPR02000006.1"/>
</dbReference>
<dbReference type="Gene3D" id="3.30.420.10">
    <property type="entry name" value="Ribonuclease H-like superfamily/Ribonuclease H"/>
    <property type="match status" value="1"/>
</dbReference>
<evidence type="ECO:0000313" key="3">
    <source>
        <dbReference type="Proteomes" id="UP000029733"/>
    </source>
</evidence>
<dbReference type="InterPro" id="IPR012337">
    <property type="entry name" value="RNaseH-like_sf"/>
</dbReference>
<feature type="domain" description="Predicted 3'-5' exonuclease PolB-like" evidence="1">
    <location>
        <begin position="43"/>
        <end position="296"/>
    </location>
</feature>
<evidence type="ECO:0000259" key="1">
    <source>
        <dbReference type="Pfam" id="PF10108"/>
    </source>
</evidence>